<dbReference type="EMBL" id="AQGV01000012">
    <property type="protein sequence ID" value="MBE0367496.1"/>
    <property type="molecule type" value="Genomic_DNA"/>
</dbReference>
<dbReference type="InterPro" id="IPR045617">
    <property type="entry name" value="DUF6445"/>
</dbReference>
<accession>A0ABR9E935</accession>
<dbReference type="Proteomes" id="UP000615755">
    <property type="component" value="Unassembled WGS sequence"/>
</dbReference>
<reference evidence="1 2" key="1">
    <citation type="submission" date="2015-03" db="EMBL/GenBank/DDBJ databases">
        <title>Genome sequence of Pseudoalteromonas aurantia.</title>
        <authorList>
            <person name="Xie B.-B."/>
            <person name="Rong J.-C."/>
            <person name="Qin Q.-L."/>
            <person name="Zhang Y.-Z."/>
        </authorList>
    </citation>
    <scope>NUCLEOTIDE SEQUENCE [LARGE SCALE GENOMIC DNA]</scope>
    <source>
        <strain evidence="1 2">208</strain>
    </source>
</reference>
<gene>
    <name evidence="1" type="ORF">PAUR_a0858</name>
</gene>
<sequence>MQYQNNSTNHALVKTIDASTDSKKWLKTASNYRPDWVLPTNSYPGLWAKVHNDYFAFIKNVIDALSTPFNYSANNVKRVSCNYALVTQEPSSLQPFQTIPHFDLPKDNQIALVHYLCDAQFGGTGFYSHKSTGINRVSRHNHDDYIHSIKKEIDTHTAQSPQYITHTHPLFVREHYEAAQFGKIVAYPGNLLHSACIPQQLPKANDLRSGRLTITTFATLGEDI</sequence>
<comment type="caution">
    <text evidence="1">The sequence shown here is derived from an EMBL/GenBank/DDBJ whole genome shotgun (WGS) entry which is preliminary data.</text>
</comment>
<proteinExistence type="predicted"/>
<protein>
    <submittedName>
        <fullName evidence="1">Uncharacterized protein</fullName>
    </submittedName>
</protein>
<dbReference type="Pfam" id="PF20043">
    <property type="entry name" value="DUF6445"/>
    <property type="match status" value="1"/>
</dbReference>
<evidence type="ECO:0000313" key="1">
    <source>
        <dbReference type="EMBL" id="MBE0367496.1"/>
    </source>
</evidence>
<name>A0ABR9E935_9GAMM</name>
<dbReference type="RefSeq" id="WP_192506924.1">
    <property type="nucleotide sequence ID" value="NZ_AQGV01000012.1"/>
</dbReference>
<evidence type="ECO:0000313" key="2">
    <source>
        <dbReference type="Proteomes" id="UP000615755"/>
    </source>
</evidence>
<keyword evidence="2" id="KW-1185">Reference proteome</keyword>
<organism evidence="1 2">
    <name type="scientific">Pseudoalteromonas aurantia 208</name>
    <dbReference type="NCBI Taxonomy" id="1314867"/>
    <lineage>
        <taxon>Bacteria</taxon>
        <taxon>Pseudomonadati</taxon>
        <taxon>Pseudomonadota</taxon>
        <taxon>Gammaproteobacteria</taxon>
        <taxon>Alteromonadales</taxon>
        <taxon>Pseudoalteromonadaceae</taxon>
        <taxon>Pseudoalteromonas</taxon>
    </lineage>
</organism>